<keyword evidence="9" id="KW-1185">Reference proteome</keyword>
<proteinExistence type="predicted"/>
<keyword evidence="7" id="KW-0732">Signal</keyword>
<keyword evidence="4 6" id="KW-0472">Membrane</keyword>
<name>A0A2P6V1F5_9CHLO</name>
<dbReference type="EMBL" id="LHPF02000045">
    <property type="protein sequence ID" value="PSC67919.1"/>
    <property type="molecule type" value="Genomic_DNA"/>
</dbReference>
<evidence type="ECO:0000256" key="3">
    <source>
        <dbReference type="ARBA" id="ARBA00022989"/>
    </source>
</evidence>
<feature type="signal peptide" evidence="7">
    <location>
        <begin position="1"/>
        <end position="22"/>
    </location>
</feature>
<sequence>MRRCSALLAAAAMFLAAQMAAGQNTVGKCLAAYPQCTKCTKSGATFQCSTCDSTSKLVPTRGYYDRNTGRLIKKPYCDGYCMYLKRFGNLLENNSNPCLGCTGAAGCASCAKGSFRTPDNYGQFKYGLSTLPMMCASCGYCQDGKCGPAGCTACDTQSVVSTSMYVANANAKSPTDPKVCISDLCDDYGDPESVFDMPINNNLWSYAPHCKQTGSKRSCSKLKGCTACFPGSYLVKHPLVPGAAYCQRCEGCPAGRCSATGCSSCTIAGLTKRVAVPGRLNAAGKQVYACRGAAQPVAFAGRGASASLPDTALWPVSEFQGCGPNAGEYKIDWSSNSGDASELSISSWYDNDETSISFRPINTLRIKFSLTTNTRVGITLEYTDAVTKAAVRHTLLHALPTAQDRVCIVFNNYVATRDSEKAMAAQLTFENKSKKRVLLHFSGDERSLTPRLDFENGLPFGGGAVTVKTRAGADIASPTLGPAKVKWTNTENVFILPSEQEWDDFKKPVGAVASAAMASAVAGLGDFSLLGKGLAAALVAGSAACQMKSLGPALKSIFGLVAARAIPRPFVLLTCAFLQDSFFTAVAYAALLLFLTRIVEPIHGTRELIKFLVFTVVLTSFFTVALVTVIYYVTTTKGKSGADHAGDMLFRPMGGFEAAMAALMVGVKQLIPDNEVALLGGALKFRAKHLPGIYGVAMVAGSLLLGCALRVISFTFCGTYLAWAYLRFVQARNGVRGDLSDEFRLASFFPGVLQQPVDRAAGACTRLTGLGKAAGSAQHQVAWNYGMAGGATLLGSDAGDAARRRERGAKALEERLGMAKAATAKAAAAPAAPAALAAGPAGNAAAADQAEADVESAAGGDA</sequence>
<accession>A0A2P6V1F5</accession>
<evidence type="ECO:0000256" key="5">
    <source>
        <dbReference type="SAM" id="MobiDB-lite"/>
    </source>
</evidence>
<feature type="transmembrane region" description="Helical" evidence="6">
    <location>
        <begin position="611"/>
        <end position="633"/>
    </location>
</feature>
<dbReference type="STRING" id="554055.A0A2P6V1F5"/>
<feature type="region of interest" description="Disordered" evidence="5">
    <location>
        <begin position="838"/>
        <end position="862"/>
    </location>
</feature>
<comment type="caution">
    <text evidence="8">The sequence shown here is derived from an EMBL/GenBank/DDBJ whole genome shotgun (WGS) entry which is preliminary data.</text>
</comment>
<feature type="transmembrane region" description="Helical" evidence="6">
    <location>
        <begin position="582"/>
        <end position="599"/>
    </location>
</feature>
<evidence type="ECO:0000256" key="7">
    <source>
        <dbReference type="SAM" id="SignalP"/>
    </source>
</evidence>
<dbReference type="InterPro" id="IPR035952">
    <property type="entry name" value="Rhomboid-like_sf"/>
</dbReference>
<evidence type="ECO:0000256" key="4">
    <source>
        <dbReference type="ARBA" id="ARBA00023136"/>
    </source>
</evidence>
<dbReference type="Pfam" id="PF08551">
    <property type="entry name" value="DUF1751"/>
    <property type="match status" value="1"/>
</dbReference>
<dbReference type="SMART" id="SM01160">
    <property type="entry name" value="DUF1751"/>
    <property type="match status" value="1"/>
</dbReference>
<dbReference type="GO" id="GO:0006890">
    <property type="term" value="P:retrograde vesicle-mediated transport, Golgi to endoplasmic reticulum"/>
    <property type="evidence" value="ECO:0007669"/>
    <property type="project" value="InterPro"/>
</dbReference>
<dbReference type="GO" id="GO:0016020">
    <property type="term" value="C:membrane"/>
    <property type="evidence" value="ECO:0007669"/>
    <property type="project" value="UniProtKB-SubCell"/>
</dbReference>
<evidence type="ECO:0000256" key="6">
    <source>
        <dbReference type="SAM" id="Phobius"/>
    </source>
</evidence>
<dbReference type="AlphaFoldDB" id="A0A2P6V1F5"/>
<feature type="chain" id="PRO_5015179908" evidence="7">
    <location>
        <begin position="23"/>
        <end position="862"/>
    </location>
</feature>
<dbReference type="PANTHER" id="PTHR13377:SF3">
    <property type="entry name" value="TRANSMEMBRANE PROTEIN 115"/>
    <property type="match status" value="1"/>
</dbReference>
<keyword evidence="3 6" id="KW-1133">Transmembrane helix</keyword>
<dbReference type="OrthoDB" id="73612at2759"/>
<dbReference type="SUPFAM" id="SSF144091">
    <property type="entry name" value="Rhomboid-like"/>
    <property type="match status" value="1"/>
</dbReference>
<reference evidence="8 9" key="1">
    <citation type="journal article" date="2018" name="Plant J.">
        <title>Genome sequences of Chlorella sorokiniana UTEX 1602 and Micractinium conductrix SAG 241.80: implications to maltose excretion by a green alga.</title>
        <authorList>
            <person name="Arriola M.B."/>
            <person name="Velmurugan N."/>
            <person name="Zhang Y."/>
            <person name="Plunkett M.H."/>
            <person name="Hondzo H."/>
            <person name="Barney B.M."/>
        </authorList>
    </citation>
    <scope>NUCLEOTIDE SEQUENCE [LARGE SCALE GENOMIC DNA]</scope>
    <source>
        <strain evidence="8 9">SAG 241.80</strain>
    </source>
</reference>
<dbReference type="Proteomes" id="UP000239649">
    <property type="component" value="Unassembled WGS sequence"/>
</dbReference>
<evidence type="ECO:0000256" key="1">
    <source>
        <dbReference type="ARBA" id="ARBA00004141"/>
    </source>
</evidence>
<keyword evidence="2 6" id="KW-0812">Transmembrane</keyword>
<evidence type="ECO:0000313" key="8">
    <source>
        <dbReference type="EMBL" id="PSC67919.1"/>
    </source>
</evidence>
<protein>
    <submittedName>
        <fullName evidence="8">Transmembrane 115</fullName>
    </submittedName>
</protein>
<feature type="transmembrane region" description="Helical" evidence="6">
    <location>
        <begin position="692"/>
        <end position="723"/>
    </location>
</feature>
<dbReference type="GO" id="GO:0005794">
    <property type="term" value="C:Golgi apparatus"/>
    <property type="evidence" value="ECO:0007669"/>
    <property type="project" value="TreeGrafter"/>
</dbReference>
<comment type="subcellular location">
    <subcellularLocation>
        <location evidence="1">Membrane</location>
        <topology evidence="1">Multi-pass membrane protein</topology>
    </subcellularLocation>
</comment>
<evidence type="ECO:0000313" key="9">
    <source>
        <dbReference type="Proteomes" id="UP000239649"/>
    </source>
</evidence>
<dbReference type="PANTHER" id="PTHR13377">
    <property type="entry name" value="PLACENTAL PROTEIN 6"/>
    <property type="match status" value="1"/>
</dbReference>
<organism evidence="8 9">
    <name type="scientific">Micractinium conductrix</name>
    <dbReference type="NCBI Taxonomy" id="554055"/>
    <lineage>
        <taxon>Eukaryota</taxon>
        <taxon>Viridiplantae</taxon>
        <taxon>Chlorophyta</taxon>
        <taxon>core chlorophytes</taxon>
        <taxon>Trebouxiophyceae</taxon>
        <taxon>Chlorellales</taxon>
        <taxon>Chlorellaceae</taxon>
        <taxon>Chlorella clade</taxon>
        <taxon>Micractinium</taxon>
    </lineage>
</organism>
<dbReference type="InterPro" id="IPR013861">
    <property type="entry name" value="TMEM115/Pdh1/Rbl19"/>
</dbReference>
<gene>
    <name evidence="8" type="ORF">C2E20_8450</name>
</gene>
<evidence type="ECO:0000256" key="2">
    <source>
        <dbReference type="ARBA" id="ARBA00022692"/>
    </source>
</evidence>